<dbReference type="Proteomes" id="UP000070054">
    <property type="component" value="Unassembled WGS sequence"/>
</dbReference>
<evidence type="ECO:0000313" key="2">
    <source>
        <dbReference type="Proteomes" id="UP000070054"/>
    </source>
</evidence>
<name>A0A135ULV8_9PEZI</name>
<reference evidence="1 2" key="1">
    <citation type="submission" date="2014-02" db="EMBL/GenBank/DDBJ databases">
        <title>The genome sequence of Colletotrichum nymphaeae SA-01.</title>
        <authorList>
            <person name="Baroncelli R."/>
            <person name="Thon M.R."/>
        </authorList>
    </citation>
    <scope>NUCLEOTIDE SEQUENCE [LARGE SCALE GENOMIC DNA]</scope>
    <source>
        <strain evidence="1 2">SA-01</strain>
    </source>
</reference>
<accession>A0A135ULV8</accession>
<sequence length="111" mass="12160">MIVPEESDSEAAIGSDMNGFAWNSGPWELAPSQSRHLASMKRHEEAWKIKNCDFLGSRPENVAALVRACASDPIHIGILVNKPMLQEDGPSLLANRTKSGMVLDMTLNCPR</sequence>
<gene>
    <name evidence="1" type="ORF">CNYM01_09639</name>
</gene>
<comment type="caution">
    <text evidence="1">The sequence shown here is derived from an EMBL/GenBank/DDBJ whole genome shotgun (WGS) entry which is preliminary data.</text>
</comment>
<proteinExistence type="predicted"/>
<dbReference type="EMBL" id="JEMN01000407">
    <property type="protein sequence ID" value="KXH61390.1"/>
    <property type="molecule type" value="Genomic_DNA"/>
</dbReference>
<evidence type="ECO:0000313" key="1">
    <source>
        <dbReference type="EMBL" id="KXH61390.1"/>
    </source>
</evidence>
<organism evidence="1 2">
    <name type="scientific">Colletotrichum nymphaeae SA-01</name>
    <dbReference type="NCBI Taxonomy" id="1460502"/>
    <lineage>
        <taxon>Eukaryota</taxon>
        <taxon>Fungi</taxon>
        <taxon>Dikarya</taxon>
        <taxon>Ascomycota</taxon>
        <taxon>Pezizomycotina</taxon>
        <taxon>Sordariomycetes</taxon>
        <taxon>Hypocreomycetidae</taxon>
        <taxon>Glomerellales</taxon>
        <taxon>Glomerellaceae</taxon>
        <taxon>Colletotrichum</taxon>
        <taxon>Colletotrichum acutatum species complex</taxon>
    </lineage>
</organism>
<protein>
    <submittedName>
        <fullName evidence="1">Uncharacterized protein</fullName>
    </submittedName>
</protein>
<keyword evidence="2" id="KW-1185">Reference proteome</keyword>
<dbReference type="AlphaFoldDB" id="A0A135ULV8"/>